<evidence type="ECO:0000313" key="1">
    <source>
        <dbReference type="EMBL" id="QHU02979.1"/>
    </source>
</evidence>
<dbReference type="EMBL" id="MN740368">
    <property type="protein sequence ID" value="QHU02979.1"/>
    <property type="molecule type" value="Genomic_DNA"/>
</dbReference>
<accession>A0A6C0JBE4</accession>
<proteinExistence type="predicted"/>
<name>A0A6C0JBE4_9ZZZZ</name>
<reference evidence="1" key="1">
    <citation type="journal article" date="2020" name="Nature">
        <title>Giant virus diversity and host interactions through global metagenomics.</title>
        <authorList>
            <person name="Schulz F."/>
            <person name="Roux S."/>
            <person name="Paez-Espino D."/>
            <person name="Jungbluth S."/>
            <person name="Walsh D.A."/>
            <person name="Denef V.J."/>
            <person name="McMahon K.D."/>
            <person name="Konstantinidis K.T."/>
            <person name="Eloe-Fadrosh E.A."/>
            <person name="Kyrpides N.C."/>
            <person name="Woyke T."/>
        </authorList>
    </citation>
    <scope>NUCLEOTIDE SEQUENCE</scope>
    <source>
        <strain evidence="1">GVMAG-M-3300025890-48</strain>
    </source>
</reference>
<sequence>MELQKYAKEHEHNKYVLYNQVLQRFYQPNIIIQEAYSKTFHSSYKNIIIQDLLKIQIN</sequence>
<protein>
    <submittedName>
        <fullName evidence="1">Uncharacterized protein</fullName>
    </submittedName>
</protein>
<dbReference type="AlphaFoldDB" id="A0A6C0JBE4"/>
<organism evidence="1">
    <name type="scientific">viral metagenome</name>
    <dbReference type="NCBI Taxonomy" id="1070528"/>
    <lineage>
        <taxon>unclassified sequences</taxon>
        <taxon>metagenomes</taxon>
        <taxon>organismal metagenomes</taxon>
    </lineage>
</organism>